<organism evidence="4 5">
    <name type="scientific">Thermanaerothrix daxensis</name>
    <dbReference type="NCBI Taxonomy" id="869279"/>
    <lineage>
        <taxon>Bacteria</taxon>
        <taxon>Bacillati</taxon>
        <taxon>Chloroflexota</taxon>
        <taxon>Anaerolineae</taxon>
        <taxon>Anaerolineales</taxon>
        <taxon>Anaerolineaceae</taxon>
        <taxon>Thermanaerothrix</taxon>
    </lineage>
</organism>
<dbReference type="PANTHER" id="PTHR30487">
    <property type="entry name" value="TYPE 4 PREPILIN-LIKE PROTEINS LEADER PEPTIDE-PROCESSING ENZYME"/>
    <property type="match status" value="1"/>
</dbReference>
<keyword evidence="5" id="KW-1185">Reference proteome</keyword>
<dbReference type="PANTHER" id="PTHR30487:SF0">
    <property type="entry name" value="PREPILIN LEADER PEPTIDASE_N-METHYLTRANSFERASE-RELATED"/>
    <property type="match status" value="1"/>
</dbReference>
<feature type="domain" description="Prepilin type IV endopeptidase peptidase" evidence="3">
    <location>
        <begin position="94"/>
        <end position="207"/>
    </location>
</feature>
<feature type="transmembrane region" description="Helical" evidence="2">
    <location>
        <begin position="135"/>
        <end position="159"/>
    </location>
</feature>
<dbReference type="Proteomes" id="UP000050544">
    <property type="component" value="Unassembled WGS sequence"/>
</dbReference>
<dbReference type="EMBL" id="LGKO01000004">
    <property type="protein sequence ID" value="KPL83105.1"/>
    <property type="molecule type" value="Genomic_DNA"/>
</dbReference>
<comment type="caution">
    <text evidence="4">The sequence shown here is derived from an EMBL/GenBank/DDBJ whole genome shotgun (WGS) entry which is preliminary data.</text>
</comment>
<sequence length="244" mass="27090">MVAVLFLGYGMGVVVNYLADVLPQTRRLSPALCLRCQHPYPLMRYILLRPCTTCGAERPQRARVVQVVLPLLTLALWIWPPPDRLPLYMAWGLLLYFSAVLVMDWEYRVVLYEVSGAGALLGAIVGIWLNGWQATLLGGGLGFGIMLALYYLGEIFVRWAARRRGLESDEVALGFGDVTLSGVLGLMLGWPRIGIGLLFAILLGGLVSALYLVWLLMRRRYQPFAALPYTPFLLVAAAVLMYLA</sequence>
<proteinExistence type="inferred from homology"/>
<dbReference type="InterPro" id="IPR000045">
    <property type="entry name" value="Prepilin_IV_endopep_pep"/>
</dbReference>
<reference evidence="4 5" key="1">
    <citation type="submission" date="2015-07" db="EMBL/GenBank/DDBJ databases">
        <title>Whole genome sequence of Thermanaerothrix daxensis DSM 23592.</title>
        <authorList>
            <person name="Hemp J."/>
            <person name="Ward L.M."/>
            <person name="Pace L.A."/>
            <person name="Fischer W.W."/>
        </authorList>
    </citation>
    <scope>NUCLEOTIDE SEQUENCE [LARGE SCALE GENOMIC DNA]</scope>
    <source>
        <strain evidence="4 5">GNS-1</strain>
    </source>
</reference>
<feature type="transmembrane region" description="Helical" evidence="2">
    <location>
        <begin position="196"/>
        <end position="217"/>
    </location>
</feature>
<name>A0A0P6Y262_9CHLR</name>
<dbReference type="Pfam" id="PF01478">
    <property type="entry name" value="Peptidase_A24"/>
    <property type="match status" value="1"/>
</dbReference>
<accession>A0A0P6Y262</accession>
<evidence type="ECO:0000256" key="2">
    <source>
        <dbReference type="SAM" id="Phobius"/>
    </source>
</evidence>
<feature type="transmembrane region" description="Helical" evidence="2">
    <location>
        <begin position="171"/>
        <end position="190"/>
    </location>
</feature>
<keyword evidence="2" id="KW-1133">Transmembrane helix</keyword>
<feature type="transmembrane region" description="Helical" evidence="2">
    <location>
        <begin position="85"/>
        <end position="103"/>
    </location>
</feature>
<evidence type="ECO:0000313" key="5">
    <source>
        <dbReference type="Proteomes" id="UP000050544"/>
    </source>
</evidence>
<gene>
    <name evidence="4" type="ORF">SE15_07435</name>
</gene>
<keyword evidence="2" id="KW-0812">Transmembrane</keyword>
<dbReference type="GO" id="GO:0004190">
    <property type="term" value="F:aspartic-type endopeptidase activity"/>
    <property type="evidence" value="ECO:0007669"/>
    <property type="project" value="InterPro"/>
</dbReference>
<dbReference type="InterPro" id="IPR050882">
    <property type="entry name" value="Prepilin_peptidase/N-MTase"/>
</dbReference>
<protein>
    <recommendedName>
        <fullName evidence="3">Prepilin type IV endopeptidase peptidase domain-containing protein</fullName>
    </recommendedName>
</protein>
<evidence type="ECO:0000256" key="1">
    <source>
        <dbReference type="ARBA" id="ARBA00005801"/>
    </source>
</evidence>
<dbReference type="GO" id="GO:0005886">
    <property type="term" value="C:plasma membrane"/>
    <property type="evidence" value="ECO:0007669"/>
    <property type="project" value="TreeGrafter"/>
</dbReference>
<dbReference type="STRING" id="869279.SE15_07435"/>
<feature type="transmembrane region" description="Helical" evidence="2">
    <location>
        <begin position="110"/>
        <end position="129"/>
    </location>
</feature>
<evidence type="ECO:0000259" key="3">
    <source>
        <dbReference type="Pfam" id="PF01478"/>
    </source>
</evidence>
<feature type="transmembrane region" description="Helical" evidence="2">
    <location>
        <begin position="6"/>
        <end position="22"/>
    </location>
</feature>
<evidence type="ECO:0000313" key="4">
    <source>
        <dbReference type="EMBL" id="KPL83105.1"/>
    </source>
</evidence>
<dbReference type="GO" id="GO:0006465">
    <property type="term" value="P:signal peptide processing"/>
    <property type="evidence" value="ECO:0007669"/>
    <property type="project" value="TreeGrafter"/>
</dbReference>
<keyword evidence="2" id="KW-0472">Membrane</keyword>
<dbReference type="AlphaFoldDB" id="A0A0P6Y262"/>
<feature type="transmembrane region" description="Helical" evidence="2">
    <location>
        <begin position="224"/>
        <end position="243"/>
    </location>
</feature>
<comment type="similarity">
    <text evidence="1">Belongs to the peptidase A24 family.</text>
</comment>